<sequence>MEDQIQNNTPSPDLPTLSSEAETSTESIELVQPFWRFYGPMSLSDLIKRIERKIGKPVDWLMAGPDGQIDIYKKIRNRGILTYRWLKLLFNVNVWTLIIKQLVDLKISYILGPFAKAMMEKWTLKKFFGPLMPTQI</sequence>
<gene>
    <name evidence="1" type="ORF">MENT_LOCUS30842</name>
</gene>
<organism evidence="1 2">
    <name type="scientific">Meloidogyne enterolobii</name>
    <name type="common">Root-knot nematode worm</name>
    <name type="synonym">Meloidogyne mayaguensis</name>
    <dbReference type="NCBI Taxonomy" id="390850"/>
    <lineage>
        <taxon>Eukaryota</taxon>
        <taxon>Metazoa</taxon>
        <taxon>Ecdysozoa</taxon>
        <taxon>Nematoda</taxon>
        <taxon>Chromadorea</taxon>
        <taxon>Rhabditida</taxon>
        <taxon>Tylenchina</taxon>
        <taxon>Tylenchomorpha</taxon>
        <taxon>Tylenchoidea</taxon>
        <taxon>Meloidogynidae</taxon>
        <taxon>Meloidogyninae</taxon>
        <taxon>Meloidogyne</taxon>
    </lineage>
</organism>
<reference evidence="1 2" key="1">
    <citation type="submission" date="2020-08" db="EMBL/GenBank/DDBJ databases">
        <authorList>
            <person name="Koutsovoulos G."/>
            <person name="Danchin GJ E."/>
        </authorList>
    </citation>
    <scope>NUCLEOTIDE SEQUENCE [LARGE SCALE GENOMIC DNA]</scope>
</reference>
<dbReference type="AlphaFoldDB" id="A0A6V7VWV1"/>
<proteinExistence type="predicted"/>
<accession>A0A6V7VWV1</accession>
<evidence type="ECO:0000313" key="2">
    <source>
        <dbReference type="Proteomes" id="UP000580250"/>
    </source>
</evidence>
<name>A0A6V7VWV1_MELEN</name>
<protein>
    <submittedName>
        <fullName evidence="1">Uncharacterized protein</fullName>
    </submittedName>
</protein>
<evidence type="ECO:0000313" key="1">
    <source>
        <dbReference type="EMBL" id="CAD2178878.1"/>
    </source>
</evidence>
<dbReference type="Proteomes" id="UP000580250">
    <property type="component" value="Unassembled WGS sequence"/>
</dbReference>
<comment type="caution">
    <text evidence="1">The sequence shown here is derived from an EMBL/GenBank/DDBJ whole genome shotgun (WGS) entry which is preliminary data.</text>
</comment>
<dbReference type="EMBL" id="CAJEWN010000330">
    <property type="protein sequence ID" value="CAD2178878.1"/>
    <property type="molecule type" value="Genomic_DNA"/>
</dbReference>